<evidence type="ECO:0000313" key="1">
    <source>
        <dbReference type="EMBL" id="KAH6925294.1"/>
    </source>
</evidence>
<protein>
    <submittedName>
        <fullName evidence="1">Uncharacterized protein</fullName>
    </submittedName>
</protein>
<proteinExistence type="predicted"/>
<dbReference type="EMBL" id="CM023487">
    <property type="protein sequence ID" value="KAH6925294.1"/>
    <property type="molecule type" value="Genomic_DNA"/>
</dbReference>
<reference evidence="1" key="1">
    <citation type="submission" date="2020-05" db="EMBL/GenBank/DDBJ databases">
        <title>Large-scale comparative analyses of tick genomes elucidate their genetic diversity and vector capacities.</title>
        <authorList>
            <person name="Jia N."/>
            <person name="Wang J."/>
            <person name="Shi W."/>
            <person name="Du L."/>
            <person name="Sun Y."/>
            <person name="Zhan W."/>
            <person name="Jiang J."/>
            <person name="Wang Q."/>
            <person name="Zhang B."/>
            <person name="Ji P."/>
            <person name="Sakyi L.B."/>
            <person name="Cui X."/>
            <person name="Yuan T."/>
            <person name="Jiang B."/>
            <person name="Yang W."/>
            <person name="Lam T.T.-Y."/>
            <person name="Chang Q."/>
            <person name="Ding S."/>
            <person name="Wang X."/>
            <person name="Zhu J."/>
            <person name="Ruan X."/>
            <person name="Zhao L."/>
            <person name="Wei J."/>
            <person name="Que T."/>
            <person name="Du C."/>
            <person name="Cheng J."/>
            <person name="Dai P."/>
            <person name="Han X."/>
            <person name="Huang E."/>
            <person name="Gao Y."/>
            <person name="Liu J."/>
            <person name="Shao H."/>
            <person name="Ye R."/>
            <person name="Li L."/>
            <person name="Wei W."/>
            <person name="Wang X."/>
            <person name="Wang C."/>
            <person name="Yang T."/>
            <person name="Huo Q."/>
            <person name="Li W."/>
            <person name="Guo W."/>
            <person name="Chen H."/>
            <person name="Zhou L."/>
            <person name="Ni X."/>
            <person name="Tian J."/>
            <person name="Zhou Y."/>
            <person name="Sheng Y."/>
            <person name="Liu T."/>
            <person name="Pan Y."/>
            <person name="Xia L."/>
            <person name="Li J."/>
            <person name="Zhao F."/>
            <person name="Cao W."/>
        </authorList>
    </citation>
    <scope>NUCLEOTIDE SEQUENCE</scope>
    <source>
        <strain evidence="1">Hyas-2018</strain>
    </source>
</reference>
<comment type="caution">
    <text evidence="1">The sequence shown here is derived from an EMBL/GenBank/DDBJ whole genome shotgun (WGS) entry which is preliminary data.</text>
</comment>
<dbReference type="Proteomes" id="UP000821845">
    <property type="component" value="Chromosome 7"/>
</dbReference>
<keyword evidence="2" id="KW-1185">Reference proteome</keyword>
<evidence type="ECO:0000313" key="2">
    <source>
        <dbReference type="Proteomes" id="UP000821845"/>
    </source>
</evidence>
<gene>
    <name evidence="1" type="ORF">HPB50_003385</name>
</gene>
<organism evidence="1 2">
    <name type="scientific">Hyalomma asiaticum</name>
    <name type="common">Tick</name>
    <dbReference type="NCBI Taxonomy" id="266040"/>
    <lineage>
        <taxon>Eukaryota</taxon>
        <taxon>Metazoa</taxon>
        <taxon>Ecdysozoa</taxon>
        <taxon>Arthropoda</taxon>
        <taxon>Chelicerata</taxon>
        <taxon>Arachnida</taxon>
        <taxon>Acari</taxon>
        <taxon>Parasitiformes</taxon>
        <taxon>Ixodida</taxon>
        <taxon>Ixodoidea</taxon>
        <taxon>Ixodidae</taxon>
        <taxon>Hyalomminae</taxon>
        <taxon>Hyalomma</taxon>
    </lineage>
</organism>
<accession>A0ACB7RV22</accession>
<sequence>MRENGYLAVAKAPLAAAVTSKDGQLKFWKRDSYARCSRPAAIGEIFISQRVSSSHNIAKSVKYPQFVFVEGPSGRRTCMQHGSNPGDCSGDLMVLLHSSARVDSYCRSVEDVNALNQQLASLGEESGNGLPKDASGTVRPYSVSILSSILGAVSVQ</sequence>
<name>A0ACB7RV22_HYAAI</name>